<feature type="transmembrane region" description="Helical" evidence="1">
    <location>
        <begin position="253"/>
        <end position="272"/>
    </location>
</feature>
<gene>
    <name evidence="2" type="ORF">ThidrDRAFT_3793</name>
</gene>
<comment type="caution">
    <text evidence="2">The sequence shown here is derived from an EMBL/GenBank/DDBJ whole genome shotgun (WGS) entry which is preliminary data.</text>
</comment>
<dbReference type="AlphaFoldDB" id="G2E680"/>
<protein>
    <recommendedName>
        <fullName evidence="4">DUF4129 domain-containing protein</fullName>
    </recommendedName>
</protein>
<feature type="transmembrane region" description="Helical" evidence="1">
    <location>
        <begin position="193"/>
        <end position="222"/>
    </location>
</feature>
<reference evidence="2 3" key="1">
    <citation type="submission" date="2011-06" db="EMBL/GenBank/DDBJ databases">
        <title>The draft genome of Thiorhodococcus drewsii AZ1.</title>
        <authorList>
            <consortium name="US DOE Joint Genome Institute (JGI-PGF)"/>
            <person name="Lucas S."/>
            <person name="Han J."/>
            <person name="Lapidus A."/>
            <person name="Cheng J.-F."/>
            <person name="Goodwin L."/>
            <person name="Pitluck S."/>
            <person name="Peters L."/>
            <person name="Land M.L."/>
            <person name="Hauser L."/>
            <person name="Vogl K."/>
            <person name="Liu Z."/>
            <person name="Imhoff J."/>
            <person name="Thiel V."/>
            <person name="Frigaard N.-U."/>
            <person name="Bryant D.A."/>
            <person name="Woyke T.J."/>
        </authorList>
    </citation>
    <scope>NUCLEOTIDE SEQUENCE [LARGE SCALE GENOMIC DNA]</scope>
    <source>
        <strain evidence="2 3">AZ1</strain>
    </source>
</reference>
<keyword evidence="1" id="KW-0812">Transmembrane</keyword>
<dbReference type="Proteomes" id="UP000004200">
    <property type="component" value="Unassembled WGS sequence"/>
</dbReference>
<dbReference type="OrthoDB" id="183980at2"/>
<keyword evidence="3" id="KW-1185">Reference proteome</keyword>
<dbReference type="PATRIC" id="fig|765913.3.peg.3860"/>
<dbReference type="RefSeq" id="WP_007042506.1">
    <property type="nucleotide sequence ID" value="NZ_AFWT01000038.1"/>
</dbReference>
<dbReference type="eggNOG" id="ENOG502Z8D2">
    <property type="taxonomic scope" value="Bacteria"/>
</dbReference>
<keyword evidence="1" id="KW-1133">Transmembrane helix</keyword>
<evidence type="ECO:0008006" key="4">
    <source>
        <dbReference type="Google" id="ProtNLM"/>
    </source>
</evidence>
<dbReference type="STRING" id="765913.ThidrDRAFT_3793"/>
<keyword evidence="1" id="KW-0472">Membrane</keyword>
<feature type="transmembrane region" description="Helical" evidence="1">
    <location>
        <begin position="150"/>
        <end position="173"/>
    </location>
</feature>
<feature type="transmembrane region" description="Helical" evidence="1">
    <location>
        <begin position="338"/>
        <end position="356"/>
    </location>
</feature>
<evidence type="ECO:0000256" key="1">
    <source>
        <dbReference type="SAM" id="Phobius"/>
    </source>
</evidence>
<evidence type="ECO:0000313" key="3">
    <source>
        <dbReference type="Proteomes" id="UP000004200"/>
    </source>
</evidence>
<sequence length="492" mass="54822">MEIDRIQVALRPRSPWEGLDLGFALARGWFWPLWGLWCVGALPVALILLPLTGFRPDIWLLAVWWLKPLYEAPLLAWSSRALFGRVPTRVDLPGLLRVGWGRRILPFLLWRRLGPRRAFTMPVSLLEGLGGRDGRQRRRLLNEGGATPSWLTLVSYHFEIVLWAAMLLGLFFLVPSELPRIDLQSAVLDADTWAYWISALAYVLVFSCIAPFYVCAGFMLYLNRRTELEAWDLELAFRKAAEPKPHWTASARAAPVLLLALVFGAGLAPGSAQAASTSDLDRARQLIQEVLEASDFGQEREVWVWAPIERDEQGAEPAETLPEWIAAIAVRVASTLKWGLMALALVGLALLARRVLRDWRGLSRRPPDPGPEPVGIFESIPEGMSLDAIPDQVRACLAEGDARGALGLLYRAALLHLIQQGLGIPDGATELECLALARKRCSASELGPLPRLVREWRGLAYAHVVPDPGVIESLLTDWCRWRESRSTEDVAV</sequence>
<proteinExistence type="predicted"/>
<evidence type="ECO:0000313" key="2">
    <source>
        <dbReference type="EMBL" id="EGV28428.1"/>
    </source>
</evidence>
<feature type="transmembrane region" description="Helical" evidence="1">
    <location>
        <begin position="29"/>
        <end position="51"/>
    </location>
</feature>
<organism evidence="2 3">
    <name type="scientific">Thiorhodococcus drewsii AZ1</name>
    <dbReference type="NCBI Taxonomy" id="765913"/>
    <lineage>
        <taxon>Bacteria</taxon>
        <taxon>Pseudomonadati</taxon>
        <taxon>Pseudomonadota</taxon>
        <taxon>Gammaproteobacteria</taxon>
        <taxon>Chromatiales</taxon>
        <taxon>Chromatiaceae</taxon>
        <taxon>Thiorhodococcus</taxon>
    </lineage>
</organism>
<name>G2E680_9GAMM</name>
<dbReference type="EMBL" id="AFWT01000038">
    <property type="protein sequence ID" value="EGV28428.1"/>
    <property type="molecule type" value="Genomic_DNA"/>
</dbReference>
<accession>G2E680</accession>